<dbReference type="Gene3D" id="3.40.50.410">
    <property type="entry name" value="von Willebrand factor, type A domain"/>
    <property type="match status" value="1"/>
</dbReference>
<keyword evidence="3 11" id="KW-0479">Metal-binding</keyword>
<dbReference type="GO" id="GO:0000439">
    <property type="term" value="C:transcription factor TFIIH core complex"/>
    <property type="evidence" value="ECO:0007669"/>
    <property type="project" value="UniProtKB-UniRule"/>
</dbReference>
<dbReference type="Pfam" id="PF04450">
    <property type="entry name" value="BSP"/>
    <property type="match status" value="1"/>
</dbReference>
<dbReference type="PANTHER" id="PTHR12831:SF0">
    <property type="entry name" value="GENERAL TRANSCRIPTION FACTOR IIH SUBUNIT 3"/>
    <property type="match status" value="1"/>
</dbReference>
<evidence type="ECO:0000256" key="8">
    <source>
        <dbReference type="ARBA" id="ARBA00023163"/>
    </source>
</evidence>
<evidence type="ECO:0000256" key="7">
    <source>
        <dbReference type="ARBA" id="ARBA00023015"/>
    </source>
</evidence>
<evidence type="ECO:0000256" key="2">
    <source>
        <dbReference type="ARBA" id="ARBA00005273"/>
    </source>
</evidence>
<dbReference type="PANTHER" id="PTHR12831">
    <property type="entry name" value="TRANSCRIPTION INITIATION FACTOR IIH TFIIH , POLYPEPTIDE 3-RELATED"/>
    <property type="match status" value="1"/>
</dbReference>
<comment type="subcellular location">
    <subcellularLocation>
        <location evidence="1 11">Nucleus</location>
    </subcellularLocation>
</comment>
<evidence type="ECO:0000256" key="5">
    <source>
        <dbReference type="ARBA" id="ARBA00022771"/>
    </source>
</evidence>
<keyword evidence="4 11" id="KW-0227">DNA damage</keyword>
<dbReference type="AlphaFoldDB" id="A0A803MEJ7"/>
<evidence type="ECO:0000256" key="10">
    <source>
        <dbReference type="ARBA" id="ARBA00023242"/>
    </source>
</evidence>
<name>A0A803MEJ7_CHEQI</name>
<dbReference type="Pfam" id="PF03850">
    <property type="entry name" value="Tfb4"/>
    <property type="match status" value="1"/>
</dbReference>
<keyword evidence="9 11" id="KW-0234">DNA repair</keyword>
<reference evidence="12" key="1">
    <citation type="journal article" date="2017" name="Nature">
        <title>The genome of Chenopodium quinoa.</title>
        <authorList>
            <person name="Jarvis D.E."/>
            <person name="Ho Y.S."/>
            <person name="Lightfoot D.J."/>
            <person name="Schmoeckel S.M."/>
            <person name="Li B."/>
            <person name="Borm T.J.A."/>
            <person name="Ohyanagi H."/>
            <person name="Mineta K."/>
            <person name="Michell C.T."/>
            <person name="Saber N."/>
            <person name="Kharbatia N.M."/>
            <person name="Rupper R.R."/>
            <person name="Sharp A.R."/>
            <person name="Dally N."/>
            <person name="Boughton B.A."/>
            <person name="Woo Y.H."/>
            <person name="Gao G."/>
            <person name="Schijlen E.G.W.M."/>
            <person name="Guo X."/>
            <person name="Momin A.A."/>
            <person name="Negrao S."/>
            <person name="Al-Babili S."/>
            <person name="Gehring C."/>
            <person name="Roessner U."/>
            <person name="Jung C."/>
            <person name="Murphy K."/>
            <person name="Arold S.T."/>
            <person name="Gojobori T."/>
            <person name="van der Linden C.G."/>
            <person name="van Loo E.N."/>
            <person name="Jellen E.N."/>
            <person name="Maughan P.J."/>
            <person name="Tester M."/>
        </authorList>
    </citation>
    <scope>NUCLEOTIDE SEQUENCE [LARGE SCALE GENOMIC DNA]</scope>
    <source>
        <strain evidence="12">cv. PI 614886</strain>
    </source>
</reference>
<comment type="subunit">
    <text evidence="11">Component of the 7-subunit TFIIH core complex composed of XPB, XPD, TFB1/GTF2H1, GTF2H2/P44, TFB4/GTF2H3, TFB2/GTF2H4 and TFB5/GTF2H5, which is active in NER. The core complex associates with the 3-subunit CDK-activating kinase (CAK) module composed of CYCH1/cyclin H1, CDKD and MAT1/At4g30820 to form the 10-subunit holoenzyme (holo-TFIIH) active in transcription.</text>
</comment>
<evidence type="ECO:0000256" key="9">
    <source>
        <dbReference type="ARBA" id="ARBA00023204"/>
    </source>
</evidence>
<reference evidence="12" key="2">
    <citation type="submission" date="2021-03" db="UniProtKB">
        <authorList>
            <consortium name="EnsemblPlants"/>
        </authorList>
    </citation>
    <scope>IDENTIFICATION</scope>
</reference>
<evidence type="ECO:0000256" key="3">
    <source>
        <dbReference type="ARBA" id="ARBA00022723"/>
    </source>
</evidence>
<keyword evidence="13" id="KW-1185">Reference proteome</keyword>
<evidence type="ECO:0000313" key="13">
    <source>
        <dbReference type="Proteomes" id="UP000596660"/>
    </source>
</evidence>
<keyword evidence="5 11" id="KW-0863">Zinc-finger</keyword>
<sequence>MAPIASKLYTDDVSLVVLLLDTNPYFWTSSSISFSHFLSHILSFINSILLLNQLNQVVIIATGHNTCGYIYDSSLSSVSSSISSNQSSDDAKMPAFCSEVLKNLEDFVSNDESLSSVGAANGVGSSLLSGSLSMALCYVQRVFRSGPLHPQPRILCLHGSPDGPEQYVAVMNSIFSAQRSMVPIDSCVIGAQHSAFLQQASYITGGVYLKPQQLEGLFQYLSTVFATDLHSRNFIQLPKPVGVDFRASIPSMEEKDLRHPLLPLANNADATITTTTGFVGPTSNDSGKTTSSRLSVIARLLVIFLIGAISIWASHEASKGFVITVVNNMKDTPAGEKFTLFFISNDEAIRLVQSSSTFAAEVLFPGDDSIPEKLIDQIDVQLVSHNLTSDHTVAVKSLGQKSKYILFINPLVMEFGNFRYRIRKEIQKGMAEILLFNRQHTAPKTLLAGMVEYISDLAGFGGPKPVFKQRDVSAKCWEEKDSGIVAKFLAYCEKKSKGFVGRLNQEMNRDGWYEKLMDKVLEMPAMHFCVQFHDFTIKNEDVTE</sequence>
<dbReference type="Gramene" id="AUR62027890-RA">
    <property type="protein sequence ID" value="AUR62027890-RA:cds"/>
    <property type="gene ID" value="AUR62027890"/>
</dbReference>
<evidence type="ECO:0000256" key="11">
    <source>
        <dbReference type="RuleBase" id="RU368090"/>
    </source>
</evidence>
<dbReference type="GO" id="GO:0006355">
    <property type="term" value="P:regulation of DNA-templated transcription"/>
    <property type="evidence" value="ECO:0007669"/>
    <property type="project" value="InterPro"/>
</dbReference>
<dbReference type="InterPro" id="IPR004600">
    <property type="entry name" value="TFIIH_Tfb4/GTF2H3"/>
</dbReference>
<comment type="similarity">
    <text evidence="2 11">Belongs to the TFB4 family.</text>
</comment>
<dbReference type="InterPro" id="IPR036465">
    <property type="entry name" value="vWFA_dom_sf"/>
</dbReference>
<keyword evidence="8 11" id="KW-0804">Transcription</keyword>
<dbReference type="Proteomes" id="UP000596660">
    <property type="component" value="Unplaced"/>
</dbReference>
<keyword evidence="7 11" id="KW-0805">Transcription regulation</keyword>
<proteinExistence type="inferred from homology"/>
<evidence type="ECO:0000313" key="12">
    <source>
        <dbReference type="EnsemblPlants" id="AUR62027890-RA:cds"/>
    </source>
</evidence>
<keyword evidence="10 11" id="KW-0539">Nucleus</keyword>
<evidence type="ECO:0000256" key="1">
    <source>
        <dbReference type="ARBA" id="ARBA00004123"/>
    </source>
</evidence>
<accession>A0A803MEJ7</accession>
<evidence type="ECO:0000256" key="4">
    <source>
        <dbReference type="ARBA" id="ARBA00022763"/>
    </source>
</evidence>
<dbReference type="EnsemblPlants" id="AUR62027890-RA">
    <property type="protein sequence ID" value="AUR62027890-RA:cds"/>
    <property type="gene ID" value="AUR62027890"/>
</dbReference>
<dbReference type="GO" id="GO:0006289">
    <property type="term" value="P:nucleotide-excision repair"/>
    <property type="evidence" value="ECO:0007669"/>
    <property type="project" value="UniProtKB-UniRule"/>
</dbReference>
<comment type="function">
    <text evidence="11">Component of the general transcription and DNA repair factor IIH (TFIIH) core complex, which is involved in general and transcription-coupled nucleotide excision repair (NER) of damaged DNA and, when complexed to CAK, in RNA transcription by RNA polymerase II. In NER, TFIIH acts by opening DNA around the lesion to allow the excision of the damaged oligonucleotide and its replacement by a new DNA fragment. In transcription, TFIIH has an essential role in transcription initiation. When the pre-initiation complex (PIC) has been established, TFIIH is required for promoter opening and promoter escape. Phosphorylation of the C-terminal tail (CTD) of the largest subunit of RNA polymerase II by the kinase module CAK controls the initiation of transcription.</text>
</comment>
<dbReference type="InterPro" id="IPR007541">
    <property type="entry name" value="Uncharacterised_BSP"/>
</dbReference>
<protein>
    <recommendedName>
        <fullName evidence="11">General transcription and DNA repair factor IIH subunit TFB4</fullName>
    </recommendedName>
    <alternativeName>
        <fullName evidence="11">RNA polymerase II transcription factor B subunit 4</fullName>
    </alternativeName>
</protein>
<dbReference type="GO" id="GO:0005675">
    <property type="term" value="C:transcription factor TFIIH holo complex"/>
    <property type="evidence" value="ECO:0007669"/>
    <property type="project" value="UniProtKB-UniRule"/>
</dbReference>
<keyword evidence="6 11" id="KW-0862">Zinc</keyword>
<evidence type="ECO:0000256" key="6">
    <source>
        <dbReference type="ARBA" id="ARBA00022833"/>
    </source>
</evidence>
<dbReference type="GO" id="GO:0008270">
    <property type="term" value="F:zinc ion binding"/>
    <property type="evidence" value="ECO:0007669"/>
    <property type="project" value="UniProtKB-KW"/>
</dbReference>
<organism evidence="12 13">
    <name type="scientific">Chenopodium quinoa</name>
    <name type="common">Quinoa</name>
    <dbReference type="NCBI Taxonomy" id="63459"/>
    <lineage>
        <taxon>Eukaryota</taxon>
        <taxon>Viridiplantae</taxon>
        <taxon>Streptophyta</taxon>
        <taxon>Embryophyta</taxon>
        <taxon>Tracheophyta</taxon>
        <taxon>Spermatophyta</taxon>
        <taxon>Magnoliopsida</taxon>
        <taxon>eudicotyledons</taxon>
        <taxon>Gunneridae</taxon>
        <taxon>Pentapetalae</taxon>
        <taxon>Caryophyllales</taxon>
        <taxon>Chenopodiaceae</taxon>
        <taxon>Chenopodioideae</taxon>
        <taxon>Atripliceae</taxon>
        <taxon>Chenopodium</taxon>
    </lineage>
</organism>
<dbReference type="FunFam" id="3.40.50.410:FF:000064">
    <property type="entry name" value="RNA polymerase II transcription factor B subunit 4"/>
    <property type="match status" value="1"/>
</dbReference>